<accession>I5BSZ8</accession>
<dbReference type="AlphaFoldDB" id="I5BSZ8"/>
<dbReference type="GO" id="GO:0003700">
    <property type="term" value="F:DNA-binding transcription factor activity"/>
    <property type="evidence" value="ECO:0007669"/>
    <property type="project" value="TreeGrafter"/>
</dbReference>
<evidence type="ECO:0000256" key="1">
    <source>
        <dbReference type="ARBA" id="ARBA00023125"/>
    </source>
</evidence>
<dbReference type="Gene3D" id="1.10.10.10">
    <property type="entry name" value="Winged helix-like DNA-binding domain superfamily/Winged helix DNA-binding domain"/>
    <property type="match status" value="1"/>
</dbReference>
<dbReference type="PANTHER" id="PTHR33221">
    <property type="entry name" value="WINGED HELIX-TURN-HELIX TRANSCRIPTIONAL REGULATOR, RRF2 FAMILY"/>
    <property type="match status" value="1"/>
</dbReference>
<dbReference type="GO" id="GO:0003677">
    <property type="term" value="F:DNA binding"/>
    <property type="evidence" value="ECO:0007669"/>
    <property type="project" value="UniProtKB-KW"/>
</dbReference>
<dbReference type="PANTHER" id="PTHR33221:SF4">
    <property type="entry name" value="HTH-TYPE TRANSCRIPTIONAL REPRESSOR NSRR"/>
    <property type="match status" value="1"/>
</dbReference>
<dbReference type="NCBIfam" id="TIGR00738">
    <property type="entry name" value="rrf2_super"/>
    <property type="match status" value="1"/>
</dbReference>
<dbReference type="Pfam" id="PF02082">
    <property type="entry name" value="Rrf2"/>
    <property type="match status" value="1"/>
</dbReference>
<name>I5BSZ8_9HYPH</name>
<dbReference type="InterPro" id="IPR036390">
    <property type="entry name" value="WH_DNA-bd_sf"/>
</dbReference>
<dbReference type="InterPro" id="IPR000944">
    <property type="entry name" value="Tscrpt_reg_Rrf2"/>
</dbReference>
<keyword evidence="1" id="KW-0238">DNA-binding</keyword>
<reference evidence="3 4" key="1">
    <citation type="journal article" date="2012" name="J. Bacteriol.">
        <title>Genome Sequence of Nitratireductor aquibiodomus Strain RA22.</title>
        <authorList>
            <person name="Singh A."/>
            <person name="Jangir P.K."/>
            <person name="Kumari C."/>
            <person name="Sharma R."/>
        </authorList>
    </citation>
    <scope>NUCLEOTIDE SEQUENCE [LARGE SCALE GENOMIC DNA]</scope>
    <source>
        <strain evidence="3 4">RA22</strain>
    </source>
</reference>
<protein>
    <submittedName>
        <fullName evidence="3">Nitric oxide sensitive transcriptional regulator</fullName>
    </submittedName>
</protein>
<organism evidence="3 4">
    <name type="scientific">Nitratireductor aquibiodomus RA22</name>
    <dbReference type="NCBI Taxonomy" id="1189611"/>
    <lineage>
        <taxon>Bacteria</taxon>
        <taxon>Pseudomonadati</taxon>
        <taxon>Pseudomonadota</taxon>
        <taxon>Alphaproteobacteria</taxon>
        <taxon>Hyphomicrobiales</taxon>
        <taxon>Phyllobacteriaceae</taxon>
        <taxon>Nitratireductor</taxon>
    </lineage>
</organism>
<dbReference type="PATRIC" id="fig|1189611.3.peg.3770"/>
<evidence type="ECO:0000256" key="2">
    <source>
        <dbReference type="SAM" id="MobiDB-lite"/>
    </source>
</evidence>
<dbReference type="GO" id="GO:0005829">
    <property type="term" value="C:cytosol"/>
    <property type="evidence" value="ECO:0007669"/>
    <property type="project" value="TreeGrafter"/>
</dbReference>
<feature type="region of interest" description="Disordered" evidence="2">
    <location>
        <begin position="147"/>
        <end position="166"/>
    </location>
</feature>
<dbReference type="InterPro" id="IPR030489">
    <property type="entry name" value="TR_Rrf2-type_CS"/>
</dbReference>
<dbReference type="Proteomes" id="UP000004622">
    <property type="component" value="Unassembled WGS sequence"/>
</dbReference>
<dbReference type="RefSeq" id="WP_007010007.1">
    <property type="nucleotide sequence ID" value="NZ_AJXZ01000049.1"/>
</dbReference>
<dbReference type="EMBL" id="AJXZ01000049">
    <property type="protein sequence ID" value="EIM72700.1"/>
    <property type="molecule type" value="Genomic_DNA"/>
</dbReference>
<comment type="caution">
    <text evidence="3">The sequence shown here is derived from an EMBL/GenBank/DDBJ whole genome shotgun (WGS) entry which is preliminary data.</text>
</comment>
<proteinExistence type="predicted"/>
<dbReference type="PROSITE" id="PS01332">
    <property type="entry name" value="HTH_RRF2_1"/>
    <property type="match status" value="1"/>
</dbReference>
<gene>
    <name evidence="3" type="ORF">A33O_18689</name>
</gene>
<dbReference type="OrthoDB" id="9795923at2"/>
<sequence>MRLTLQTDYALRMLMYLAVHRDRPCRVTDVAADYGISRNHLLKVALKLGRLGYLATARGRTGGIALARPPEDINLGDVMRQMEDGFDLTECMRDGGTCAITPSCRLKSVVGRALDAFLAVFDGVTLAEIAGNKHELLALLERNRTSGAGVAPESAPGGARRGMNAR</sequence>
<dbReference type="SUPFAM" id="SSF46785">
    <property type="entry name" value="Winged helix' DNA-binding domain"/>
    <property type="match status" value="1"/>
</dbReference>
<evidence type="ECO:0000313" key="3">
    <source>
        <dbReference type="EMBL" id="EIM72700.1"/>
    </source>
</evidence>
<dbReference type="InterPro" id="IPR036388">
    <property type="entry name" value="WH-like_DNA-bd_sf"/>
</dbReference>
<evidence type="ECO:0000313" key="4">
    <source>
        <dbReference type="Proteomes" id="UP000004622"/>
    </source>
</evidence>
<dbReference type="PROSITE" id="PS51197">
    <property type="entry name" value="HTH_RRF2_2"/>
    <property type="match status" value="1"/>
</dbReference>